<sequence>MKGPKRENYRPQQWQFGQGIHNDNYDEAFRKIPLTALINAAKIALTALINAAKIPLTALINAAIELGKLHGFTAIPVESTLSWNADLIQTKHLIYLLLTTTEQI</sequence>
<reference evidence="1" key="1">
    <citation type="journal article" date="2021" name="Genome Biol. Evol.">
        <title>A High-Quality Reference Genome for a Parasitic Bivalve with Doubly Uniparental Inheritance (Bivalvia: Unionida).</title>
        <authorList>
            <person name="Smith C.H."/>
        </authorList>
    </citation>
    <scope>NUCLEOTIDE SEQUENCE</scope>
    <source>
        <strain evidence="1">CHS0354</strain>
    </source>
</reference>
<organism evidence="1 2">
    <name type="scientific">Potamilus streckersoni</name>
    <dbReference type="NCBI Taxonomy" id="2493646"/>
    <lineage>
        <taxon>Eukaryota</taxon>
        <taxon>Metazoa</taxon>
        <taxon>Spiralia</taxon>
        <taxon>Lophotrochozoa</taxon>
        <taxon>Mollusca</taxon>
        <taxon>Bivalvia</taxon>
        <taxon>Autobranchia</taxon>
        <taxon>Heteroconchia</taxon>
        <taxon>Palaeoheterodonta</taxon>
        <taxon>Unionida</taxon>
        <taxon>Unionoidea</taxon>
        <taxon>Unionidae</taxon>
        <taxon>Ambleminae</taxon>
        <taxon>Lampsilini</taxon>
        <taxon>Potamilus</taxon>
    </lineage>
</organism>
<protein>
    <submittedName>
        <fullName evidence="1">Uncharacterized protein</fullName>
    </submittedName>
</protein>
<gene>
    <name evidence="1" type="ORF">CHS0354_029571</name>
</gene>
<dbReference type="EMBL" id="JAEAOA010001771">
    <property type="protein sequence ID" value="KAK3596069.1"/>
    <property type="molecule type" value="Genomic_DNA"/>
</dbReference>
<dbReference type="AlphaFoldDB" id="A0AAE0VZZ6"/>
<reference evidence="1" key="3">
    <citation type="submission" date="2023-05" db="EMBL/GenBank/DDBJ databases">
        <authorList>
            <person name="Smith C.H."/>
        </authorList>
    </citation>
    <scope>NUCLEOTIDE SEQUENCE</scope>
    <source>
        <strain evidence="1">CHS0354</strain>
        <tissue evidence="1">Mantle</tissue>
    </source>
</reference>
<accession>A0AAE0VZZ6</accession>
<name>A0AAE0VZZ6_9BIVA</name>
<dbReference type="Proteomes" id="UP001195483">
    <property type="component" value="Unassembled WGS sequence"/>
</dbReference>
<reference evidence="1" key="2">
    <citation type="journal article" date="2021" name="Genome Biol. Evol.">
        <title>Developing a high-quality reference genome for a parasitic bivalve with doubly uniparental inheritance (Bivalvia: Unionida).</title>
        <authorList>
            <person name="Smith C.H."/>
        </authorList>
    </citation>
    <scope>NUCLEOTIDE SEQUENCE</scope>
    <source>
        <strain evidence="1">CHS0354</strain>
        <tissue evidence="1">Mantle</tissue>
    </source>
</reference>
<evidence type="ECO:0000313" key="2">
    <source>
        <dbReference type="Proteomes" id="UP001195483"/>
    </source>
</evidence>
<proteinExistence type="predicted"/>
<comment type="caution">
    <text evidence="1">The sequence shown here is derived from an EMBL/GenBank/DDBJ whole genome shotgun (WGS) entry which is preliminary data.</text>
</comment>
<keyword evidence="2" id="KW-1185">Reference proteome</keyword>
<evidence type="ECO:0000313" key="1">
    <source>
        <dbReference type="EMBL" id="KAK3596069.1"/>
    </source>
</evidence>